<sequence length="64" mass="7350">MNIASHSKLEESMKDVASTSLVRLIYVSRVNTTDRSVFEHIQRHSHVYNKNNKIAGFLCNDEKS</sequence>
<feature type="non-terminal residue" evidence="1">
    <location>
        <position position="64"/>
    </location>
</feature>
<dbReference type="EMBL" id="AYSL01000006">
    <property type="protein sequence ID" value="KTF08417.1"/>
    <property type="molecule type" value="Genomic_DNA"/>
</dbReference>
<dbReference type="AlphaFoldDB" id="A0A1B6NZ68"/>
<accession>A0A1B6NZ68</accession>
<evidence type="ECO:0000313" key="1">
    <source>
        <dbReference type="EMBL" id="KTF08417.1"/>
    </source>
</evidence>
<gene>
    <name evidence="1" type="ORF">MGSAQ_000101</name>
</gene>
<dbReference type="Gene3D" id="3.30.70.100">
    <property type="match status" value="1"/>
</dbReference>
<dbReference type="InterPro" id="IPR036046">
    <property type="entry name" value="Acylphosphatase-like_dom_sf"/>
</dbReference>
<name>A0A1B6NZ68_9ZZZZ</name>
<dbReference type="SUPFAM" id="SSF54975">
    <property type="entry name" value="Acylphosphatase/BLUF domain-like"/>
    <property type="match status" value="1"/>
</dbReference>
<reference evidence="1" key="1">
    <citation type="submission" date="2013-11" db="EMBL/GenBank/DDBJ databases">
        <title>Microbial diversity, functional groups and degradation webs in Northern and Southern Mediterranean and Red Sea marine crude oil polluted sites.</title>
        <authorList>
            <person name="Daffonchio D."/>
            <person name="Mapelli F."/>
            <person name="Ferrer M."/>
            <person name="Richter M."/>
            <person name="Cherif A."/>
            <person name="Malkawi H.I."/>
            <person name="Yakimov M.M."/>
            <person name="Abdel-Fattah Y.R."/>
            <person name="Blaghen M."/>
            <person name="Golyshin P.N."/>
            <person name="Kalogerakis N."/>
            <person name="Boon N."/>
            <person name="Magagnini M."/>
            <person name="Fava F."/>
        </authorList>
    </citation>
    <scope>NUCLEOTIDE SEQUENCE</scope>
</reference>
<comment type="caution">
    <text evidence="1">The sequence shown here is derived from an EMBL/GenBank/DDBJ whole genome shotgun (WGS) entry which is preliminary data.</text>
</comment>
<organism evidence="1">
    <name type="scientific">marine sediment metagenome</name>
    <dbReference type="NCBI Taxonomy" id="412755"/>
    <lineage>
        <taxon>unclassified sequences</taxon>
        <taxon>metagenomes</taxon>
        <taxon>ecological metagenomes</taxon>
    </lineage>
</organism>
<protein>
    <submittedName>
        <fullName evidence="1">BLUF domain-containing protein</fullName>
    </submittedName>
</protein>
<proteinExistence type="predicted"/>